<dbReference type="Gene3D" id="2.60.120.620">
    <property type="entry name" value="q2cbj1_9rhob like domain"/>
    <property type="match status" value="1"/>
</dbReference>
<protein>
    <submittedName>
        <fullName evidence="2">TPR repeat protein</fullName>
    </submittedName>
</protein>
<dbReference type="EMBL" id="AMRV01000008">
    <property type="protein sequence ID" value="EMD82347.1"/>
    <property type="molecule type" value="Genomic_DNA"/>
</dbReference>
<proteinExistence type="predicted"/>
<keyword evidence="3" id="KW-1185">Reference proteome</keyword>
<evidence type="ECO:0000256" key="1">
    <source>
        <dbReference type="PROSITE-ProRule" id="PRU00339"/>
    </source>
</evidence>
<sequence>MACRPFFCSFSNWMAFRLMVTDADAIIERVRAARRVGASEDVLQALKEAVRTNSSDARLWHALGLVYRDLADSRPAVDALSVASRLMPSSAAIAHALARATHEAGGAAYELFENARRLAPADGAVLLGRAAAQMAEGRGHQAIADLQIILHSNSSWIEGHELLASFQWMMGERDAYGASVTAALAGLPKNHQLWQCYFDLLVKVERFQELDQRVTEARRIAGEARVFQVYEAVSASEIGDDERASKLFDVMQPIQQIGLAVRHIRHEARYGRFDQAAAIGERFLADQAVQQMLPYLASVWRILGDPRCEIFDNTPQLVGIYDVGTEIDLSGLARVLRQLHVAKAEMAGQSVRGGTQTDGPLFSRTEPEIQNLKRLVATTVRKHLRRNLAQFSHPLFGSKPDVVRFAGSWSVRLQGAGHHTPHIHPEGYLSSAFYVTVPEPPQRGVAPSGWLALGAPPPELNFGLSPQCYVEPKPGRLVLFPSIMWHGTEPFAAGERMTVAFDIAPART</sequence>
<dbReference type="SUPFAM" id="SSF48452">
    <property type="entry name" value="TPR-like"/>
    <property type="match status" value="1"/>
</dbReference>
<dbReference type="Gene3D" id="1.25.40.10">
    <property type="entry name" value="Tetratricopeptide repeat domain"/>
    <property type="match status" value="2"/>
</dbReference>
<gene>
    <name evidence="2" type="ORF">C725_2385</name>
</gene>
<dbReference type="RefSeq" id="WP_008603180.1">
    <property type="nucleotide sequence ID" value="NZ_AMRV01000008.1"/>
</dbReference>
<comment type="caution">
    <text evidence="2">The sequence shown here is derived from an EMBL/GenBank/DDBJ whole genome shotgun (WGS) entry which is preliminary data.</text>
</comment>
<dbReference type="AlphaFoldDB" id="M2U307"/>
<dbReference type="InterPro" id="IPR011990">
    <property type="entry name" value="TPR-like_helical_dom_sf"/>
</dbReference>
<evidence type="ECO:0000313" key="2">
    <source>
        <dbReference type="EMBL" id="EMD82347.1"/>
    </source>
</evidence>
<dbReference type="Pfam" id="PF13759">
    <property type="entry name" value="2OG-FeII_Oxy_5"/>
    <property type="match status" value="1"/>
</dbReference>
<dbReference type="PATRIC" id="fig|1234595.3.peg.2387"/>
<reference evidence="2 3" key="1">
    <citation type="journal article" date="2013" name="Genome Announc.">
        <title>Draft Genome Sequence of Strain JLT2015T, Belonging to the Family Sphingomonadaceae of the Alphaproteobacteria.</title>
        <authorList>
            <person name="Tang K."/>
            <person name="Liu K."/>
            <person name="Li S."/>
            <person name="Jiao N."/>
        </authorList>
    </citation>
    <scope>NUCLEOTIDE SEQUENCE [LARGE SCALE GENOMIC DNA]</scope>
    <source>
        <strain evidence="2 3">JLT2015</strain>
    </source>
</reference>
<feature type="repeat" description="TPR" evidence="1">
    <location>
        <begin position="57"/>
        <end position="90"/>
    </location>
</feature>
<organism evidence="2 3">
    <name type="scientific">Pacificimonas flava</name>
    <dbReference type="NCBI Taxonomy" id="1234595"/>
    <lineage>
        <taxon>Bacteria</taxon>
        <taxon>Pseudomonadati</taxon>
        <taxon>Pseudomonadota</taxon>
        <taxon>Alphaproteobacteria</taxon>
        <taxon>Sphingomonadales</taxon>
        <taxon>Sphingosinicellaceae</taxon>
        <taxon>Pacificimonas</taxon>
    </lineage>
</organism>
<evidence type="ECO:0000313" key="3">
    <source>
        <dbReference type="Proteomes" id="UP000011717"/>
    </source>
</evidence>
<accession>M2U307</accession>
<dbReference type="PROSITE" id="PS50005">
    <property type="entry name" value="TPR"/>
    <property type="match status" value="1"/>
</dbReference>
<dbReference type="Proteomes" id="UP000011717">
    <property type="component" value="Unassembled WGS sequence"/>
</dbReference>
<name>M2U307_9SPHN</name>
<dbReference type="InterPro" id="IPR012668">
    <property type="entry name" value="CHP02466"/>
</dbReference>
<dbReference type="InterPro" id="IPR019734">
    <property type="entry name" value="TPR_rpt"/>
</dbReference>
<dbReference type="OrthoDB" id="9783136at2"/>
<keyword evidence="1" id="KW-0802">TPR repeat</keyword>